<reference evidence="3" key="1">
    <citation type="submission" date="2018-11" db="EMBL/GenBank/DDBJ databases">
        <title>Genome sequencing of a novel mesophilic and cellulolytic organism within the genus Hungateiclostridium.</title>
        <authorList>
            <person name="Rettenmaier R."/>
            <person name="Liebl W."/>
            <person name="Zverlov V."/>
        </authorList>
    </citation>
    <scope>NUCLEOTIDE SEQUENCE [LARGE SCALE GENOMIC DNA]</scope>
    <source>
        <strain evidence="3">N2K1</strain>
    </source>
</reference>
<dbReference type="OrthoDB" id="9784042at2"/>
<dbReference type="AlphaFoldDB" id="A0A4Q0I8G5"/>
<organism evidence="2 3">
    <name type="scientific">Acetivibrio mesophilus</name>
    <dbReference type="NCBI Taxonomy" id="2487273"/>
    <lineage>
        <taxon>Bacteria</taxon>
        <taxon>Bacillati</taxon>
        <taxon>Bacillota</taxon>
        <taxon>Clostridia</taxon>
        <taxon>Eubacteriales</taxon>
        <taxon>Oscillospiraceae</taxon>
        <taxon>Acetivibrio</taxon>
    </lineage>
</organism>
<dbReference type="GO" id="GO:0006799">
    <property type="term" value="P:polyphosphate biosynthetic process"/>
    <property type="evidence" value="ECO:0007669"/>
    <property type="project" value="UniProtKB-ARBA"/>
</dbReference>
<dbReference type="Pfam" id="PF09359">
    <property type="entry name" value="VTC"/>
    <property type="match status" value="1"/>
</dbReference>
<name>A0A4Q0I8G5_9FIRM</name>
<evidence type="ECO:0000313" key="3">
    <source>
        <dbReference type="Proteomes" id="UP000289166"/>
    </source>
</evidence>
<dbReference type="Gene3D" id="3.20.100.30">
    <property type="entry name" value="VTC, catalytic tunnel domain"/>
    <property type="match status" value="1"/>
</dbReference>
<accession>A0A4Q0I8G5</accession>
<evidence type="ECO:0000313" key="2">
    <source>
        <dbReference type="EMBL" id="RXE60756.1"/>
    </source>
</evidence>
<dbReference type="CDD" id="cd07750">
    <property type="entry name" value="PolyPPase_VTC_like"/>
    <property type="match status" value="1"/>
</dbReference>
<evidence type="ECO:0000259" key="1">
    <source>
        <dbReference type="Pfam" id="PF09359"/>
    </source>
</evidence>
<dbReference type="Proteomes" id="UP000289166">
    <property type="component" value="Unassembled WGS sequence"/>
</dbReference>
<feature type="domain" description="VTC" evidence="1">
    <location>
        <begin position="6"/>
        <end position="223"/>
    </location>
</feature>
<dbReference type="RefSeq" id="WP_128705669.1">
    <property type="nucleotide sequence ID" value="NZ_RLII01000001.1"/>
</dbReference>
<sequence>MKKLKFRHEIKHYINAGDYLLLQKKLRYVMKPDSHAGPDGTYLVRSLYFDTPADKALMEKIDGVDNREKFRIRLYDHDDSFIKFEKKMKVNSLTAKFSVNITKDQCKDILNGNIEWMKATDNPILLEIYHKMMHQQLKPRTIVDYTREAYIFNPGNVRVTIDKSIRTGLQSSDLLNKELPTVETLPGQLAVLEVKYDEFLPEVISDIIQIGNRQKLSVSKYALCRMYY</sequence>
<comment type="caution">
    <text evidence="2">The sequence shown here is derived from an EMBL/GenBank/DDBJ whole genome shotgun (WGS) entry which is preliminary data.</text>
</comment>
<protein>
    <submittedName>
        <fullName evidence="2">Polyphosphate polymerase domain-containing protein</fullName>
    </submittedName>
</protein>
<dbReference type="InterPro" id="IPR042267">
    <property type="entry name" value="VTC_sf"/>
</dbReference>
<dbReference type="EMBL" id="RLII01000001">
    <property type="protein sequence ID" value="RXE60756.1"/>
    <property type="molecule type" value="Genomic_DNA"/>
</dbReference>
<gene>
    <name evidence="2" type="ORF">EFD62_02225</name>
</gene>
<keyword evidence="3" id="KW-1185">Reference proteome</keyword>
<proteinExistence type="predicted"/>
<dbReference type="InterPro" id="IPR018966">
    <property type="entry name" value="VTC_domain"/>
</dbReference>